<dbReference type="PANTHER" id="PTHR43277">
    <property type="entry name" value="ARGININE DECARBOXYLASE"/>
    <property type="match status" value="1"/>
</dbReference>
<proteinExistence type="inferred from homology"/>
<feature type="domain" description="Orn/Lys/Arg decarboxylases family 1 pyridoxal-P attachment site" evidence="6">
    <location>
        <begin position="15"/>
        <end position="311"/>
    </location>
</feature>
<feature type="domain" description="Orn/Lys/Arg decarboxylase C-terminal" evidence="7">
    <location>
        <begin position="422"/>
        <end position="467"/>
    </location>
</feature>
<dbReference type="SUPFAM" id="SSF55904">
    <property type="entry name" value="Ornithine decarboxylase C-terminal domain"/>
    <property type="match status" value="1"/>
</dbReference>
<dbReference type="OrthoDB" id="9815233at2"/>
<dbReference type="RefSeq" id="WP_062827223.1">
    <property type="nucleotide sequence ID" value="NZ_BCSX01000003.1"/>
</dbReference>
<organism evidence="8 9">
    <name type="scientific">Mycolicibacterium brisbanense</name>
    <dbReference type="NCBI Taxonomy" id="146020"/>
    <lineage>
        <taxon>Bacteria</taxon>
        <taxon>Bacillati</taxon>
        <taxon>Actinomycetota</taxon>
        <taxon>Actinomycetes</taxon>
        <taxon>Mycobacteriales</taxon>
        <taxon>Mycobacteriaceae</taxon>
        <taxon>Mycolicibacterium</taxon>
    </lineage>
</organism>
<keyword evidence="9" id="KW-1185">Reference proteome</keyword>
<dbReference type="Proteomes" id="UP000069620">
    <property type="component" value="Unassembled WGS sequence"/>
</dbReference>
<dbReference type="InterPro" id="IPR015424">
    <property type="entry name" value="PyrdxlP-dep_Trfase"/>
</dbReference>
<evidence type="ECO:0000313" key="8">
    <source>
        <dbReference type="EMBL" id="GAS86053.1"/>
    </source>
</evidence>
<evidence type="ECO:0000256" key="3">
    <source>
        <dbReference type="ARBA" id="ARBA00022793"/>
    </source>
</evidence>
<evidence type="ECO:0000256" key="4">
    <source>
        <dbReference type="ARBA" id="ARBA00022898"/>
    </source>
</evidence>
<dbReference type="Gene3D" id="3.90.100.10">
    <property type="entry name" value="Orn/Lys/Arg decarboxylase, C-terminal domain"/>
    <property type="match status" value="1"/>
</dbReference>
<dbReference type="Pfam" id="PF01276">
    <property type="entry name" value="OKR_DC_1"/>
    <property type="match status" value="1"/>
</dbReference>
<evidence type="ECO:0000256" key="5">
    <source>
        <dbReference type="ARBA" id="ARBA00023239"/>
    </source>
</evidence>
<dbReference type="STRING" id="146020.RMCB_0149"/>
<dbReference type="SUPFAM" id="SSF53383">
    <property type="entry name" value="PLP-dependent transferases"/>
    <property type="match status" value="1"/>
</dbReference>
<dbReference type="EMBL" id="BCSX01000003">
    <property type="protein sequence ID" value="GAS86053.1"/>
    <property type="molecule type" value="Genomic_DNA"/>
</dbReference>
<name>A0A100VUD8_9MYCO</name>
<dbReference type="AlphaFoldDB" id="A0A100VUD8"/>
<dbReference type="InterPro" id="IPR015421">
    <property type="entry name" value="PyrdxlP-dep_Trfase_major"/>
</dbReference>
<dbReference type="InterPro" id="IPR000310">
    <property type="entry name" value="Orn/Lys/Arg_deCO2ase_major_dom"/>
</dbReference>
<keyword evidence="3" id="KW-0210">Decarboxylase</keyword>
<protein>
    <submittedName>
        <fullName evidence="8">Orn/Lys/Arg decarboxylase major region</fullName>
    </submittedName>
</protein>
<dbReference type="InterPro" id="IPR036633">
    <property type="entry name" value="Prn/Lys/Arg_de-COase_C_sf"/>
</dbReference>
<dbReference type="InterPro" id="IPR008286">
    <property type="entry name" value="Prn/Lys/Arg_de-COase_C"/>
</dbReference>
<keyword evidence="4" id="KW-0663">Pyridoxal phosphate</keyword>
<sequence>MTDQTFAEMSQAEMPYTDAIRRYADLDYVRLDVPGHCGSALAQPELAELFGERVLQLDLPPLVDGIDQGTVPTPLQQSARLAADAWGARRTWLVTNGASKGNLVACLALRHLGEHIVVQRTMHSSVMDGMVLGGLIGHYVQPDIDSEIGAAHGLHPDALDAALDAHPEAVAAYLVTPSYFGAVADVPALARVAHDHGVVLVVDQAWAAHFGFHPDLPANALSQGADLVISSTHKLGGSLTQSAMLHLGEGPHAEVLEPLVNRAFRSMQSTSASSLLMMSLDVARHALAVHGRERIRRSLDAAAELRAGLAAEGRFADLSERFRRSPAVVDIDPLRIAIDTRAGGISGHAARQLLFHDHHIHTEMATDSAVVAVIGAGSAPDVPRVLAALHALPDQGAANSPLVGLPESGPTAMTLRQAYFAPAELVPACEAVGRISADSLAAYPPGIPNVLPGEILTDDVVNFLRTTANSPFGHVRGAADPSLDHIRVLTQR</sequence>
<dbReference type="Pfam" id="PF03711">
    <property type="entry name" value="OKR_DC_1_C"/>
    <property type="match status" value="1"/>
</dbReference>
<evidence type="ECO:0000259" key="6">
    <source>
        <dbReference type="Pfam" id="PF01276"/>
    </source>
</evidence>
<dbReference type="PANTHER" id="PTHR43277:SF4">
    <property type="entry name" value="ARGININE DECARBOXYLASE"/>
    <property type="match status" value="1"/>
</dbReference>
<reference evidence="9" key="2">
    <citation type="submission" date="2016-02" db="EMBL/GenBank/DDBJ databases">
        <title>Draft genome sequence of five rapidly growing Mycobacterium species.</title>
        <authorList>
            <person name="Katahira K."/>
            <person name="Gotou Y."/>
            <person name="Iida K."/>
            <person name="Ogura Y."/>
            <person name="Hayashi T."/>
        </authorList>
    </citation>
    <scope>NUCLEOTIDE SEQUENCE [LARGE SCALE GENOMIC DNA]</scope>
    <source>
        <strain evidence="9">JCM15654</strain>
    </source>
</reference>
<evidence type="ECO:0000256" key="2">
    <source>
        <dbReference type="ARBA" id="ARBA00010671"/>
    </source>
</evidence>
<evidence type="ECO:0000256" key="1">
    <source>
        <dbReference type="ARBA" id="ARBA00001933"/>
    </source>
</evidence>
<comment type="cofactor">
    <cofactor evidence="1">
        <name>pyridoxal 5'-phosphate</name>
        <dbReference type="ChEBI" id="CHEBI:597326"/>
    </cofactor>
</comment>
<dbReference type="InterPro" id="IPR052357">
    <property type="entry name" value="Orn_Lys_Arg_decarboxylase-I"/>
</dbReference>
<comment type="caution">
    <text evidence="8">The sequence shown here is derived from an EMBL/GenBank/DDBJ whole genome shotgun (WGS) entry which is preliminary data.</text>
</comment>
<comment type="similarity">
    <text evidence="2">Belongs to the Orn/Lys/Arg decarboxylase class-I family.</text>
</comment>
<accession>A0A100VUD8</accession>
<evidence type="ECO:0000259" key="7">
    <source>
        <dbReference type="Pfam" id="PF03711"/>
    </source>
</evidence>
<gene>
    <name evidence="8" type="ORF">RMCB_0149</name>
</gene>
<reference evidence="9" key="1">
    <citation type="journal article" date="2016" name="Genome Announc.">
        <title>Draft Genome Sequences of Five Rapidly Growing Mycobacterium Species, M. thermoresistibile, M. fortuitum subsp. acetamidolyticum, M. canariasense, M. brisbanense, and M. novocastrense.</title>
        <authorList>
            <person name="Katahira K."/>
            <person name="Ogura Y."/>
            <person name="Gotoh Y."/>
            <person name="Hayashi T."/>
        </authorList>
    </citation>
    <scope>NUCLEOTIDE SEQUENCE [LARGE SCALE GENOMIC DNA]</scope>
    <source>
        <strain evidence="9">JCM15654</strain>
    </source>
</reference>
<dbReference type="Gene3D" id="3.40.640.10">
    <property type="entry name" value="Type I PLP-dependent aspartate aminotransferase-like (Major domain)"/>
    <property type="match status" value="1"/>
</dbReference>
<keyword evidence="5" id="KW-0456">Lyase</keyword>
<evidence type="ECO:0000313" key="9">
    <source>
        <dbReference type="Proteomes" id="UP000069620"/>
    </source>
</evidence>
<dbReference type="GO" id="GO:0016831">
    <property type="term" value="F:carboxy-lyase activity"/>
    <property type="evidence" value="ECO:0007669"/>
    <property type="project" value="UniProtKB-KW"/>
</dbReference>